<dbReference type="HOGENOM" id="CLU_217604_0_0_10"/>
<feature type="chain" id="PRO_5002488561" evidence="1">
    <location>
        <begin position="31"/>
        <end position="45"/>
    </location>
</feature>
<name>A0A0F5IV68_9BACT</name>
<accession>A0A0F5IV68</accession>
<proteinExistence type="predicted"/>
<evidence type="ECO:0000313" key="3">
    <source>
        <dbReference type="Proteomes" id="UP000033035"/>
    </source>
</evidence>
<dbReference type="EMBL" id="AQHW01000025">
    <property type="protein sequence ID" value="KKB49464.1"/>
    <property type="molecule type" value="Genomic_DNA"/>
</dbReference>
<organism evidence="2 3">
    <name type="scientific">Parabacteroides gordonii MS-1 = DSM 23371</name>
    <dbReference type="NCBI Taxonomy" id="1203610"/>
    <lineage>
        <taxon>Bacteria</taxon>
        <taxon>Pseudomonadati</taxon>
        <taxon>Bacteroidota</taxon>
        <taxon>Bacteroidia</taxon>
        <taxon>Bacteroidales</taxon>
        <taxon>Tannerellaceae</taxon>
        <taxon>Parabacteroides</taxon>
    </lineage>
</organism>
<feature type="signal peptide" evidence="1">
    <location>
        <begin position="1"/>
        <end position="30"/>
    </location>
</feature>
<keyword evidence="1" id="KW-0732">Signal</keyword>
<reference evidence="2 3" key="1">
    <citation type="submission" date="2013-04" db="EMBL/GenBank/DDBJ databases">
        <title>The Genome Sequence of Parabacteroides gordonii DSM 23371.</title>
        <authorList>
            <consortium name="The Broad Institute Genomics Platform"/>
            <person name="Earl A."/>
            <person name="Ward D."/>
            <person name="Feldgarden M."/>
            <person name="Gevers D."/>
            <person name="Martens E."/>
            <person name="Sakamoto M."/>
            <person name="Benno Y."/>
            <person name="Suzuki N."/>
            <person name="Matsunaga N."/>
            <person name="Koshihara K."/>
            <person name="Seki M."/>
            <person name="Komiya H."/>
            <person name="Walker B."/>
            <person name="Young S."/>
            <person name="Zeng Q."/>
            <person name="Gargeya S."/>
            <person name="Fitzgerald M."/>
            <person name="Haas B."/>
            <person name="Abouelleil A."/>
            <person name="Allen A.W."/>
            <person name="Alvarado L."/>
            <person name="Arachchi H.M."/>
            <person name="Berlin A.M."/>
            <person name="Chapman S.B."/>
            <person name="Gainer-Dewar J."/>
            <person name="Goldberg J."/>
            <person name="Griggs A."/>
            <person name="Gujja S."/>
            <person name="Hansen M."/>
            <person name="Howarth C."/>
            <person name="Imamovic A."/>
            <person name="Ireland A."/>
            <person name="Larimer J."/>
            <person name="McCowan C."/>
            <person name="Murphy C."/>
            <person name="Pearson M."/>
            <person name="Poon T.W."/>
            <person name="Priest M."/>
            <person name="Roberts A."/>
            <person name="Saif S."/>
            <person name="Shea T."/>
            <person name="Sisk P."/>
            <person name="Sykes S."/>
            <person name="Wortman J."/>
            <person name="Nusbaum C."/>
            <person name="Birren B."/>
        </authorList>
    </citation>
    <scope>NUCLEOTIDE SEQUENCE [LARGE SCALE GENOMIC DNA]</scope>
    <source>
        <strain evidence="2 3">MS-1</strain>
    </source>
</reference>
<protein>
    <submittedName>
        <fullName evidence="2">Uncharacterized protein</fullName>
    </submittedName>
</protein>
<dbReference type="Proteomes" id="UP000033035">
    <property type="component" value="Unassembled WGS sequence"/>
</dbReference>
<gene>
    <name evidence="2" type="ORF">HMPREF1536_04528</name>
</gene>
<dbReference type="AlphaFoldDB" id="A0A0F5IV68"/>
<sequence>MQNTVYQRNKIKIQILLSALSYLFSFGNSAANGLVTEKLPNSALF</sequence>
<dbReference type="STRING" id="1203610.HMPREF1536_04528"/>
<evidence type="ECO:0000256" key="1">
    <source>
        <dbReference type="SAM" id="SignalP"/>
    </source>
</evidence>
<evidence type="ECO:0000313" key="2">
    <source>
        <dbReference type="EMBL" id="KKB49464.1"/>
    </source>
</evidence>
<dbReference type="PATRIC" id="fig|1203610.3.peg.4616"/>
<comment type="caution">
    <text evidence="2">The sequence shown here is derived from an EMBL/GenBank/DDBJ whole genome shotgun (WGS) entry which is preliminary data.</text>
</comment>
<keyword evidence="3" id="KW-1185">Reference proteome</keyword>